<dbReference type="SUPFAM" id="SSF159270">
    <property type="entry name" value="YmcC-like"/>
    <property type="match status" value="1"/>
</dbReference>
<dbReference type="Proteomes" id="UP000033067">
    <property type="component" value="Chromosome"/>
</dbReference>
<dbReference type="PATRIC" id="fig|314722.6.peg.1847"/>
<evidence type="ECO:0000313" key="1">
    <source>
        <dbReference type="EMBL" id="AKC88292.1"/>
    </source>
</evidence>
<dbReference type="EMBL" id="CP011144">
    <property type="protein sequence ID" value="AKC88292.1"/>
    <property type="molecule type" value="Genomic_DNA"/>
</dbReference>
<dbReference type="Pfam" id="PF11102">
    <property type="entry name" value="YjbF"/>
    <property type="match status" value="1"/>
</dbReference>
<evidence type="ECO:0008006" key="3">
    <source>
        <dbReference type="Google" id="ProtNLM"/>
    </source>
</evidence>
<dbReference type="Gene3D" id="2.40.360.10">
    <property type="entry name" value="YmcC-like"/>
    <property type="match status" value="1"/>
</dbReference>
<sequence>MAGVVLAAAVLGGCSNTTLDIVRDVAGSRADIAPDAEAIAASPYARIQVKGAGVSAVMVLGNDDDGRLSWYSDRRHVVFLRDGLLVGSAGLGRDVDGIHVEGDNPFLDLARLDGQPVAVARRYDWREGYRYGVPVTGLLQRRGTQAVEILGTTRTLVHFEETLRGPGVDARNEYWADPDTGFIWKSRQLLAPGVSLEIVQLKPYRAGRR</sequence>
<evidence type="ECO:0000313" key="2">
    <source>
        <dbReference type="Proteomes" id="UP000033067"/>
    </source>
</evidence>
<reference evidence="1 2" key="1">
    <citation type="journal article" date="2015" name="Genome Announc.">
        <title>Complete Genome Sequence of Pseudoxanthomonas suwonensis Strain J1, a Cellulose-Degrading Bacterium Isolated from Leaf- and Wood-Enriched Soil.</title>
        <authorList>
            <person name="Hou L."/>
            <person name="Jiang J."/>
            <person name="Xu Z."/>
            <person name="Zhou Y."/>
            <person name="Leung F.C."/>
        </authorList>
    </citation>
    <scope>NUCLEOTIDE SEQUENCE [LARGE SCALE GENOMIC DNA]</scope>
    <source>
        <strain evidence="1 2">J1</strain>
    </source>
</reference>
<dbReference type="InterPro" id="IPR021308">
    <property type="entry name" value="GfcB"/>
</dbReference>
<name>A0A0E3Z5U6_9GAMM</name>
<proteinExistence type="predicted"/>
<dbReference type="KEGG" id="psuw:WQ53_08585"/>
<dbReference type="OrthoDB" id="7001949at2"/>
<organism evidence="1 2">
    <name type="scientific">Pseudoxanthomonas suwonensis</name>
    <dbReference type="NCBI Taxonomy" id="314722"/>
    <lineage>
        <taxon>Bacteria</taxon>
        <taxon>Pseudomonadati</taxon>
        <taxon>Pseudomonadota</taxon>
        <taxon>Gammaproteobacteria</taxon>
        <taxon>Lysobacterales</taxon>
        <taxon>Lysobacteraceae</taxon>
        <taxon>Pseudoxanthomonas</taxon>
    </lineage>
</organism>
<accession>A0A0E3Z5U6</accession>
<gene>
    <name evidence="1" type="ORF">WQ53_08585</name>
</gene>
<dbReference type="AlphaFoldDB" id="A0A0E3Z5U6"/>
<protein>
    <recommendedName>
        <fullName evidence="3">YjbF family lipoprotein</fullName>
    </recommendedName>
</protein>
<dbReference type="InterPro" id="IPR023373">
    <property type="entry name" value="YmcC_sf"/>
</dbReference>
<keyword evidence="2" id="KW-1185">Reference proteome</keyword>